<sequence>MPHLSCSSIRLLSLLIDHSSKRICQVDDFIIVYSYGIAPIILVDPGDSEDQMGVCEQNKVYDFNLLYSYGITPIIIVDPGGSEDQMGVCEQRLQTKGFPHFLEDTLCGLKSLMIVPFFIVKVVGEGDPPILLDPPWPAVLSIIFIIT</sequence>
<reference evidence="1" key="1">
    <citation type="journal article" date="2023" name="PLoS Negl. Trop. Dis.">
        <title>A genome sequence for Biomphalaria pfeifferi, the major vector snail for the human-infecting parasite Schistosoma mansoni.</title>
        <authorList>
            <person name="Bu L."/>
            <person name="Lu L."/>
            <person name="Laidemitt M.R."/>
            <person name="Zhang S.M."/>
            <person name="Mutuku M."/>
            <person name="Mkoji G."/>
            <person name="Steinauer M."/>
            <person name="Loker E.S."/>
        </authorList>
    </citation>
    <scope>NUCLEOTIDE SEQUENCE</scope>
    <source>
        <strain evidence="1">KasaAsao</strain>
    </source>
</reference>
<dbReference type="EMBL" id="JASAOG010000019">
    <property type="protein sequence ID" value="KAK0063880.1"/>
    <property type="molecule type" value="Genomic_DNA"/>
</dbReference>
<reference evidence="1" key="2">
    <citation type="submission" date="2023-04" db="EMBL/GenBank/DDBJ databases">
        <authorList>
            <person name="Bu L."/>
            <person name="Lu L."/>
            <person name="Laidemitt M.R."/>
            <person name="Zhang S.M."/>
            <person name="Mutuku M."/>
            <person name="Mkoji G."/>
            <person name="Steinauer M."/>
            <person name="Loker E.S."/>
        </authorList>
    </citation>
    <scope>NUCLEOTIDE SEQUENCE</scope>
    <source>
        <strain evidence="1">KasaAsao</strain>
        <tissue evidence="1">Whole Snail</tissue>
    </source>
</reference>
<proteinExistence type="predicted"/>
<keyword evidence="2" id="KW-1185">Reference proteome</keyword>
<evidence type="ECO:0000313" key="1">
    <source>
        <dbReference type="EMBL" id="KAK0063880.1"/>
    </source>
</evidence>
<comment type="caution">
    <text evidence="1">The sequence shown here is derived from an EMBL/GenBank/DDBJ whole genome shotgun (WGS) entry which is preliminary data.</text>
</comment>
<name>A0AAD8C0A6_BIOPF</name>
<protein>
    <submittedName>
        <fullName evidence="1">Uncharacterized protein</fullName>
    </submittedName>
</protein>
<dbReference type="AlphaFoldDB" id="A0AAD8C0A6"/>
<evidence type="ECO:0000313" key="2">
    <source>
        <dbReference type="Proteomes" id="UP001233172"/>
    </source>
</evidence>
<dbReference type="Proteomes" id="UP001233172">
    <property type="component" value="Unassembled WGS sequence"/>
</dbReference>
<accession>A0AAD8C0A6</accession>
<organism evidence="1 2">
    <name type="scientific">Biomphalaria pfeifferi</name>
    <name type="common">Bloodfluke planorb</name>
    <name type="synonym">Freshwater snail</name>
    <dbReference type="NCBI Taxonomy" id="112525"/>
    <lineage>
        <taxon>Eukaryota</taxon>
        <taxon>Metazoa</taxon>
        <taxon>Spiralia</taxon>
        <taxon>Lophotrochozoa</taxon>
        <taxon>Mollusca</taxon>
        <taxon>Gastropoda</taxon>
        <taxon>Heterobranchia</taxon>
        <taxon>Euthyneura</taxon>
        <taxon>Panpulmonata</taxon>
        <taxon>Hygrophila</taxon>
        <taxon>Lymnaeoidea</taxon>
        <taxon>Planorbidae</taxon>
        <taxon>Biomphalaria</taxon>
    </lineage>
</organism>
<gene>
    <name evidence="1" type="ORF">Bpfe_006565</name>
</gene>